<proteinExistence type="predicted"/>
<dbReference type="EMBL" id="NIRI02000056">
    <property type="protein sequence ID" value="KAG5444896.1"/>
    <property type="molecule type" value="Genomic_DNA"/>
</dbReference>
<feature type="transmembrane region" description="Helical" evidence="1">
    <location>
        <begin position="69"/>
        <end position="86"/>
    </location>
</feature>
<evidence type="ECO:0000313" key="3">
    <source>
        <dbReference type="Proteomes" id="UP000286415"/>
    </source>
</evidence>
<keyword evidence="1" id="KW-0812">Transmembrane</keyword>
<evidence type="ECO:0000313" key="2">
    <source>
        <dbReference type="EMBL" id="KAG5444896.1"/>
    </source>
</evidence>
<dbReference type="AlphaFoldDB" id="A0A8T1M7U3"/>
<dbReference type="SUPFAM" id="SSF81321">
    <property type="entry name" value="Family A G protein-coupled receptor-like"/>
    <property type="match status" value="1"/>
</dbReference>
<dbReference type="Gene3D" id="1.20.1070.10">
    <property type="entry name" value="Rhodopsin 7-helix transmembrane proteins"/>
    <property type="match status" value="1"/>
</dbReference>
<keyword evidence="1" id="KW-1133">Transmembrane helix</keyword>
<dbReference type="OrthoDB" id="10295475at2759"/>
<gene>
    <name evidence="2" type="ORF">CSKR_203102</name>
</gene>
<accession>A0A8T1M7U3</accession>
<keyword evidence="1" id="KW-0472">Membrane</keyword>
<organism evidence="2 3">
    <name type="scientific">Clonorchis sinensis</name>
    <name type="common">Chinese liver fluke</name>
    <dbReference type="NCBI Taxonomy" id="79923"/>
    <lineage>
        <taxon>Eukaryota</taxon>
        <taxon>Metazoa</taxon>
        <taxon>Spiralia</taxon>
        <taxon>Lophotrochozoa</taxon>
        <taxon>Platyhelminthes</taxon>
        <taxon>Trematoda</taxon>
        <taxon>Digenea</taxon>
        <taxon>Opisthorchiida</taxon>
        <taxon>Opisthorchiata</taxon>
        <taxon>Opisthorchiidae</taxon>
        <taxon>Clonorchis</taxon>
    </lineage>
</organism>
<comment type="caution">
    <text evidence="2">The sequence shown here is derived from an EMBL/GenBank/DDBJ whole genome shotgun (WGS) entry which is preliminary data.</text>
</comment>
<feature type="transmembrane region" description="Helical" evidence="1">
    <location>
        <begin position="29"/>
        <end position="49"/>
    </location>
</feature>
<name>A0A8T1M7U3_CLOSI</name>
<dbReference type="Proteomes" id="UP000286415">
    <property type="component" value="Unassembled WGS sequence"/>
</dbReference>
<reference evidence="2 3" key="2">
    <citation type="journal article" date="2021" name="Genomics">
        <title>High-quality reference genome for Clonorchis sinensis.</title>
        <authorList>
            <person name="Young N.D."/>
            <person name="Stroehlein A.J."/>
            <person name="Kinkar L."/>
            <person name="Wang T."/>
            <person name="Sohn W.M."/>
            <person name="Chang B.C.H."/>
            <person name="Kaur P."/>
            <person name="Weisz D."/>
            <person name="Dudchenko O."/>
            <person name="Aiden E.L."/>
            <person name="Korhonen P.K."/>
            <person name="Gasser R.B."/>
        </authorList>
    </citation>
    <scope>NUCLEOTIDE SEQUENCE [LARGE SCALE GENOMIC DNA]</scope>
    <source>
        <strain evidence="2">Cs-k2</strain>
    </source>
</reference>
<reference evidence="2 3" key="1">
    <citation type="journal article" date="2018" name="Biotechnol. Adv.">
        <title>Improved genomic resources and new bioinformatic workflow for the carcinogenic parasite Clonorchis sinensis: Biotechnological implications.</title>
        <authorList>
            <person name="Wang D."/>
            <person name="Korhonen P.K."/>
            <person name="Gasser R.B."/>
            <person name="Young N.D."/>
        </authorList>
    </citation>
    <scope>NUCLEOTIDE SEQUENCE [LARGE SCALE GENOMIC DNA]</scope>
    <source>
        <strain evidence="2">Cs-k2</strain>
    </source>
</reference>
<protein>
    <submittedName>
        <fullName evidence="2">Uncharacterized protein</fullName>
    </submittedName>
</protein>
<evidence type="ECO:0000256" key="1">
    <source>
        <dbReference type="SAM" id="Phobius"/>
    </source>
</evidence>
<keyword evidence="3" id="KW-1185">Reference proteome</keyword>
<sequence length="149" mass="16688">MSPNDPNQSSSVQRADYIRKTSRRLTISTIVNTIVFAICTAPNAIYYLIGIEFDIGYRVLSPQHVAVSFLQMCYGCLMPIVFFLSLHKLQTAAKEMLIGLWRRICDEKRGETLAKTATTTVESSADSAQNEDVREAGCFPCKKKRVTTD</sequence>